<evidence type="ECO:0000313" key="4">
    <source>
        <dbReference type="EMBL" id="CAK5275255.1"/>
    </source>
</evidence>
<proteinExistence type="predicted"/>
<feature type="coiled-coil region" evidence="1">
    <location>
        <begin position="421"/>
        <end position="484"/>
    </location>
</feature>
<feature type="coiled-coil region" evidence="1">
    <location>
        <begin position="706"/>
        <end position="768"/>
    </location>
</feature>
<feature type="coiled-coil region" evidence="1">
    <location>
        <begin position="314"/>
        <end position="362"/>
    </location>
</feature>
<keyword evidence="5" id="KW-1185">Reference proteome</keyword>
<accession>A0AAD2HI54</accession>
<dbReference type="PANTHER" id="PTHR23159:SF31">
    <property type="entry name" value="CENTROSOME-ASSOCIATED PROTEIN CEP250 ISOFORM X1"/>
    <property type="match status" value="1"/>
</dbReference>
<evidence type="ECO:0000256" key="2">
    <source>
        <dbReference type="SAM" id="MobiDB-lite"/>
    </source>
</evidence>
<feature type="compositionally biased region" description="Polar residues" evidence="2">
    <location>
        <begin position="267"/>
        <end position="282"/>
    </location>
</feature>
<feature type="coiled-coil region" evidence="1">
    <location>
        <begin position="542"/>
        <end position="569"/>
    </location>
</feature>
<feature type="compositionally biased region" description="Low complexity" evidence="2">
    <location>
        <begin position="81"/>
        <end position="103"/>
    </location>
</feature>
<dbReference type="Proteomes" id="UP001295794">
    <property type="component" value="Unassembled WGS sequence"/>
</dbReference>
<gene>
    <name evidence="4" type="ORF">MYCIT1_LOCUS22913</name>
</gene>
<feature type="compositionally biased region" description="Basic and acidic residues" evidence="2">
    <location>
        <begin position="257"/>
        <end position="266"/>
    </location>
</feature>
<organism evidence="4 5">
    <name type="scientific">Mycena citricolor</name>
    <dbReference type="NCBI Taxonomy" id="2018698"/>
    <lineage>
        <taxon>Eukaryota</taxon>
        <taxon>Fungi</taxon>
        <taxon>Dikarya</taxon>
        <taxon>Basidiomycota</taxon>
        <taxon>Agaricomycotina</taxon>
        <taxon>Agaricomycetes</taxon>
        <taxon>Agaricomycetidae</taxon>
        <taxon>Agaricales</taxon>
        <taxon>Marasmiineae</taxon>
        <taxon>Mycenaceae</taxon>
        <taxon>Mycena</taxon>
    </lineage>
</organism>
<feature type="compositionally biased region" description="Pro residues" evidence="2">
    <location>
        <begin position="36"/>
        <end position="53"/>
    </location>
</feature>
<feature type="compositionally biased region" description="Low complexity" evidence="2">
    <location>
        <begin position="621"/>
        <end position="633"/>
    </location>
</feature>
<feature type="coiled-coil region" evidence="1">
    <location>
        <begin position="805"/>
        <end position="857"/>
    </location>
</feature>
<dbReference type="InterPro" id="IPR029191">
    <property type="entry name" value="Uds1"/>
</dbReference>
<name>A0AAD2HI54_9AGAR</name>
<keyword evidence="1" id="KW-0175">Coiled coil</keyword>
<evidence type="ECO:0000313" key="5">
    <source>
        <dbReference type="Proteomes" id="UP001295794"/>
    </source>
</evidence>
<dbReference type="Pfam" id="PF15456">
    <property type="entry name" value="Uds1"/>
    <property type="match status" value="1"/>
</dbReference>
<comment type="caution">
    <text evidence="4">The sequence shown here is derived from an EMBL/GenBank/DDBJ whole genome shotgun (WGS) entry which is preliminary data.</text>
</comment>
<evidence type="ECO:0000259" key="3">
    <source>
        <dbReference type="Pfam" id="PF15456"/>
    </source>
</evidence>
<evidence type="ECO:0000256" key="1">
    <source>
        <dbReference type="SAM" id="Coils"/>
    </source>
</evidence>
<feature type="domain" description="Up-regulated during septation protein 1" evidence="3">
    <location>
        <begin position="126"/>
        <end position="253"/>
    </location>
</feature>
<feature type="compositionally biased region" description="Polar residues" evidence="2">
    <location>
        <begin position="104"/>
        <end position="117"/>
    </location>
</feature>
<feature type="region of interest" description="Disordered" evidence="2">
    <location>
        <begin position="1"/>
        <end position="119"/>
    </location>
</feature>
<feature type="region of interest" description="Disordered" evidence="2">
    <location>
        <begin position="257"/>
        <end position="282"/>
    </location>
</feature>
<feature type="region of interest" description="Disordered" evidence="2">
    <location>
        <begin position="612"/>
        <end position="642"/>
    </location>
</feature>
<feature type="compositionally biased region" description="Basic and acidic residues" evidence="2">
    <location>
        <begin position="59"/>
        <end position="69"/>
    </location>
</feature>
<sequence length="863" mass="93909">MNGFGGVRRFLASATGGTGGTASPPTSEAPLKPGAPTWPPPLPSSGSNPPSPITSPLLLRKEKLEEAETPRSPVRSRSQSKRPPLSGSPKPSSPSSLSRMSSPNTRPVRSRTASQPPANRRDELLISLLASEAVVDSRDFEILSSEEVEELKKVCSHSAEPASSKGLQEQLSLMTRQGALTKKVTLETKIRDAALSLSKVNASHKTVSKQSEEQLEASNKRVAAVQLELQRITERTNEVNRRLLEHRAGVLSYSVRSMERKNDSTHNDSGYTTPHHSPSGSTVTRFDGAHFFAGHESSVIPNSNISKIVPAAAVMELEEKLTRATEALAASSAKQAELVRDLAAARAEKEAAEEVARAEADRATEANRAREAALAETDIAGAEELLRAQETIAALEAARPDVDALIKAERARADQERAELVRGFDEERESLTQERNAVEEERLEDLARLQEESDRIRAEDTAALKLLQTELDDSTAALQALIATHSIPLYARNPSITALVTTIGTHVQGLAANADSHASAQAEWDTVRRKLEEDVRAGWDKREALSRDIEEARREREEARNELRAMELRVKTDVPSLSPPAQVETADNKEIIALLQPIWAILPSPEARAAKFSQQRAFRAGSGPTSPTNSSPNSPNPPGSLSELDVRALKSLYDPRAPPSPNPSVGGTFTFVAFAARVQALIADDRSLIERLIRFAQAHDLLKKNAERAQKLAQEGNLALETYQKQVRTLEERNMDLTTKVSALQSEVTELENNVERVLSEKRDVEASAADQAATCIQLTEANNALSAKTLALAEEAAAAPEAVRRQLEGQLTEVRAALEAARTEVDAVRNAGSGQQMALMEELNNLQMENDKLRDQVRSIKK</sequence>
<protein>
    <recommendedName>
        <fullName evidence="3">Up-regulated during septation protein 1 domain-containing protein</fullName>
    </recommendedName>
</protein>
<feature type="coiled-coil region" evidence="1">
    <location>
        <begin position="208"/>
        <end position="242"/>
    </location>
</feature>
<reference evidence="4" key="1">
    <citation type="submission" date="2023-11" db="EMBL/GenBank/DDBJ databases">
        <authorList>
            <person name="De Vega J J."/>
            <person name="De Vega J J."/>
        </authorList>
    </citation>
    <scope>NUCLEOTIDE SEQUENCE</scope>
</reference>
<dbReference type="EMBL" id="CAVNYO010000405">
    <property type="protein sequence ID" value="CAK5275255.1"/>
    <property type="molecule type" value="Genomic_DNA"/>
</dbReference>
<dbReference type="PANTHER" id="PTHR23159">
    <property type="entry name" value="CENTROSOMAL PROTEIN 2"/>
    <property type="match status" value="1"/>
</dbReference>
<dbReference type="AlphaFoldDB" id="A0AAD2HI54"/>